<dbReference type="InterPro" id="IPR011200">
    <property type="entry name" value="UCP012608"/>
</dbReference>
<dbReference type="RefSeq" id="WP_208847861.1">
    <property type="nucleotide sequence ID" value="NZ_JAGGDJ010000006.1"/>
</dbReference>
<dbReference type="Proteomes" id="UP000670947">
    <property type="component" value="Unassembled WGS sequence"/>
</dbReference>
<keyword evidence="2" id="KW-1185">Reference proteome</keyword>
<evidence type="ECO:0000313" key="2">
    <source>
        <dbReference type="Proteomes" id="UP000670947"/>
    </source>
</evidence>
<dbReference type="PIRSF" id="PIRSF012608">
    <property type="entry name" value="UCP012608"/>
    <property type="match status" value="1"/>
</dbReference>
<comment type="caution">
    <text evidence="1">The sequence shown here is derived from an EMBL/GenBank/DDBJ whole genome shotgun (WGS) entry which is preliminary data.</text>
</comment>
<proteinExistence type="predicted"/>
<sequence>MPLPQPLPDLFRHFAERCFRGSSPLYERLSLAVAEDPELLGLASKAQPGQLPPNMLFGAVHDLLLRGDEHPLRYFYPSLTPNPGDPELAVRPFKAYCRARRGELARLIGTRRVQTNEVNRCAFLYPAFCLIHRDAGKPLALIEAGASAGLNLLWDRYAYDYGTGEIFGSPFPALALKSEPRGGTMPFLDRRSPPVAARVGIDLRVSDLRREDDYRWLQALVWPEHRERRTNLAKAAASLKAQPPLLVEGDAIALLGEAAAEMPGDAALVVFHTHVANQFSPEGKQAFLARLEAIAEQRAVYHLYNNMGDALLRLDRHAGGRAQRLAAAETDAHGRWFRWLDAP</sequence>
<dbReference type="EMBL" id="JAGGDJ010000006">
    <property type="protein sequence ID" value="MBO7744940.1"/>
    <property type="molecule type" value="Genomic_DNA"/>
</dbReference>
<reference evidence="1 2" key="1">
    <citation type="submission" date="2021-03" db="EMBL/GenBank/DDBJ databases">
        <title>Paenibacillus artemisicola MWE-103 whole genome sequence.</title>
        <authorList>
            <person name="Ham Y.J."/>
        </authorList>
    </citation>
    <scope>NUCLEOTIDE SEQUENCE [LARGE SCALE GENOMIC DNA]</scope>
    <source>
        <strain evidence="1 2">MWE-103</strain>
    </source>
</reference>
<accession>A0ABS3WA05</accession>
<name>A0ABS3WA05_9BACL</name>
<evidence type="ECO:0000313" key="1">
    <source>
        <dbReference type="EMBL" id="MBO7744940.1"/>
    </source>
</evidence>
<dbReference type="Pfam" id="PF10094">
    <property type="entry name" value="DUF2332"/>
    <property type="match status" value="1"/>
</dbReference>
<protein>
    <submittedName>
        <fullName evidence="1">DUF2332 domain-containing protein</fullName>
    </submittedName>
</protein>
<organism evidence="1 2">
    <name type="scientific">Paenibacillus artemisiicola</name>
    <dbReference type="NCBI Taxonomy" id="1172618"/>
    <lineage>
        <taxon>Bacteria</taxon>
        <taxon>Bacillati</taxon>
        <taxon>Bacillota</taxon>
        <taxon>Bacilli</taxon>
        <taxon>Bacillales</taxon>
        <taxon>Paenibacillaceae</taxon>
        <taxon>Paenibacillus</taxon>
    </lineage>
</organism>
<gene>
    <name evidence="1" type="ORF">I8J29_12095</name>
</gene>